<proteinExistence type="inferred from homology"/>
<dbReference type="InterPro" id="IPR002087">
    <property type="entry name" value="Anti_prolifrtn"/>
</dbReference>
<evidence type="ECO:0000313" key="5">
    <source>
        <dbReference type="EMBL" id="VDM92153.1"/>
    </source>
</evidence>
<protein>
    <recommendedName>
        <fullName evidence="4">Anti-proliferative protein domain-containing protein</fullName>
    </recommendedName>
</protein>
<dbReference type="Pfam" id="PF07742">
    <property type="entry name" value="BTG"/>
    <property type="match status" value="1"/>
</dbReference>
<reference evidence="5 6" key="1">
    <citation type="submission" date="2018-08" db="EMBL/GenBank/DDBJ databases">
        <authorList>
            <person name="Laetsch R D."/>
            <person name="Stevens L."/>
            <person name="Kumar S."/>
            <person name="Blaxter L. M."/>
        </authorList>
    </citation>
    <scope>NUCLEOTIDE SEQUENCE [LARGE SCALE GENOMIC DNA]</scope>
</reference>
<dbReference type="GO" id="GO:0005634">
    <property type="term" value="C:nucleus"/>
    <property type="evidence" value="ECO:0007669"/>
    <property type="project" value="TreeGrafter"/>
</dbReference>
<feature type="compositionally biased region" description="Polar residues" evidence="3">
    <location>
        <begin position="474"/>
        <end position="485"/>
    </location>
</feature>
<dbReference type="SMART" id="SM00099">
    <property type="entry name" value="btg1"/>
    <property type="match status" value="1"/>
</dbReference>
<dbReference type="SUPFAM" id="SSF160696">
    <property type="entry name" value="BTG domain-like"/>
    <property type="match status" value="1"/>
</dbReference>
<sequence length="573" mass="62793">MYTEIKELANFLALYMHNRFPGHQINLCMETFANYLAIRFYHIWYPDQPKYAENERFLAIKTHQSLDETLLAAAEYSGVDANDLYASLPPSIFIFCNPGEVTCRIPEYPFVITIWRGPLDADRYYTSASIGAAKYYDGILPNTQTTSLSTYASAAAASGSSGNMDVATPDRSVPLELVASAEIAINDFATSGFVDLKEIPPTLFCIKGSDRVEFTGRMLNCIHFRAQRLSSHHTVTYQNEHDAQLMNRNANGEAAAAPAPTFGIINNNQPQQQHQFAMSAEGCTANEPHVTNQYAAVATPVQSTNFSNTVNGNNAVPSQTVDLTNQPSPVRNGSDHFGPIFGTSSNLQPSVHSHATYNSTSQVATNFLPTSNSSTDCNFPRNFIASENSAQSLHGQSDTPESSWSYKACANDNASKNKYNIWKPIPSLTINNGNLTETIYAHNYIFDQPLSSASTESQKPVQSSSQSSFESEMNDLQQRLSNLSFLDTPPRQSQTQQPEPQEQPPQAFPPQTLPGVPQAYSSQQYSSDSYPSLSLHTSPQTSLSQAPLPQASDSYPSLSLHTSPQTSLSQAPL</sequence>
<feature type="compositionally biased region" description="Low complexity" evidence="3">
    <location>
        <begin position="456"/>
        <end position="471"/>
    </location>
</feature>
<evidence type="ECO:0000256" key="2">
    <source>
        <dbReference type="ARBA" id="ARBA00022553"/>
    </source>
</evidence>
<feature type="compositionally biased region" description="Polar residues" evidence="3">
    <location>
        <begin position="535"/>
        <end position="573"/>
    </location>
</feature>
<accession>A0A3P7JM31</accession>
<dbReference type="InterPro" id="IPR036054">
    <property type="entry name" value="BTG-like_sf"/>
</dbReference>
<feature type="compositionally biased region" description="Low complexity" evidence="3">
    <location>
        <begin position="518"/>
        <end position="534"/>
    </location>
</feature>
<dbReference type="PANTHER" id="PTHR17537">
    <property type="entry name" value="TRANSDUCER OF ERBB2 TOB"/>
    <property type="match status" value="1"/>
</dbReference>
<evidence type="ECO:0000256" key="3">
    <source>
        <dbReference type="SAM" id="MobiDB-lite"/>
    </source>
</evidence>
<dbReference type="InterPro" id="IPR015676">
    <property type="entry name" value="Tob1/2"/>
</dbReference>
<dbReference type="OMA" id="ISIENNW"/>
<keyword evidence="6" id="KW-1185">Reference proteome</keyword>
<dbReference type="GO" id="GO:0003714">
    <property type="term" value="F:transcription corepressor activity"/>
    <property type="evidence" value="ECO:0007669"/>
    <property type="project" value="TreeGrafter"/>
</dbReference>
<dbReference type="Gene3D" id="3.90.640.90">
    <property type="entry name" value="Anti-proliferative protein, N-terminal domain"/>
    <property type="match status" value="1"/>
</dbReference>
<dbReference type="AlphaFoldDB" id="A0A3P7JM31"/>
<evidence type="ECO:0000256" key="1">
    <source>
        <dbReference type="ARBA" id="ARBA00007989"/>
    </source>
</evidence>
<feature type="domain" description="Anti-proliferative protein" evidence="4">
    <location>
        <begin position="1"/>
        <end position="108"/>
    </location>
</feature>
<comment type="similarity">
    <text evidence="1">Belongs to the BTG family.</text>
</comment>
<dbReference type="OrthoDB" id="19928at2759"/>
<evidence type="ECO:0000313" key="6">
    <source>
        <dbReference type="Proteomes" id="UP000277928"/>
    </source>
</evidence>
<dbReference type="PANTHER" id="PTHR17537:SF5">
    <property type="entry name" value="TRANSDUCER OF ERBB2, ISOFORM A"/>
    <property type="match status" value="1"/>
</dbReference>
<dbReference type="EMBL" id="UYRX01001785">
    <property type="protein sequence ID" value="VDM92153.1"/>
    <property type="molecule type" value="Genomic_DNA"/>
</dbReference>
<feature type="non-terminal residue" evidence="5">
    <location>
        <position position="573"/>
    </location>
</feature>
<feature type="compositionally biased region" description="Low complexity" evidence="3">
    <location>
        <begin position="489"/>
        <end position="500"/>
    </location>
</feature>
<feature type="region of interest" description="Disordered" evidence="3">
    <location>
        <begin position="454"/>
        <end position="573"/>
    </location>
</feature>
<name>A0A3P7JM31_LITSI</name>
<dbReference type="Proteomes" id="UP000277928">
    <property type="component" value="Unassembled WGS sequence"/>
</dbReference>
<keyword evidence="2" id="KW-0597">Phosphoprotein</keyword>
<dbReference type="STRING" id="42156.A0A3P7JM31"/>
<gene>
    <name evidence="5" type="ORF">NLS_LOCUS9659</name>
</gene>
<organism evidence="5 6">
    <name type="scientific">Litomosoides sigmodontis</name>
    <name type="common">Filarial nematode worm</name>
    <dbReference type="NCBI Taxonomy" id="42156"/>
    <lineage>
        <taxon>Eukaryota</taxon>
        <taxon>Metazoa</taxon>
        <taxon>Ecdysozoa</taxon>
        <taxon>Nematoda</taxon>
        <taxon>Chromadorea</taxon>
        <taxon>Rhabditida</taxon>
        <taxon>Spirurina</taxon>
        <taxon>Spiruromorpha</taxon>
        <taxon>Filarioidea</taxon>
        <taxon>Onchocercidae</taxon>
        <taxon>Litomosoides</taxon>
    </lineage>
</organism>
<dbReference type="GO" id="GO:0005737">
    <property type="term" value="C:cytoplasm"/>
    <property type="evidence" value="ECO:0007669"/>
    <property type="project" value="TreeGrafter"/>
</dbReference>
<evidence type="ECO:0000259" key="4">
    <source>
        <dbReference type="SMART" id="SM00099"/>
    </source>
</evidence>
<feature type="compositionally biased region" description="Pro residues" evidence="3">
    <location>
        <begin position="501"/>
        <end position="512"/>
    </location>
</feature>